<reference evidence="4" key="1">
    <citation type="submission" date="2017-08" db="EMBL/GenBank/DDBJ databases">
        <authorList>
            <person name="Varghese N."/>
            <person name="Submissions S."/>
        </authorList>
    </citation>
    <scope>NUCLEOTIDE SEQUENCE [LARGE SCALE GENOMIC DNA]</scope>
    <source>
        <strain evidence="4">DSM 23173</strain>
    </source>
</reference>
<protein>
    <submittedName>
        <fullName evidence="3">Teichoic acid transport system ATP-binding protein</fullName>
    </submittedName>
</protein>
<dbReference type="Pfam" id="PF22096">
    <property type="entry name" value="TagH_C"/>
    <property type="match status" value="1"/>
</dbReference>
<dbReference type="GO" id="GO:0016887">
    <property type="term" value="F:ATP hydrolysis activity"/>
    <property type="evidence" value="ECO:0007669"/>
    <property type="project" value="InterPro"/>
</dbReference>
<dbReference type="PANTHER" id="PTHR46743">
    <property type="entry name" value="TEICHOIC ACIDS EXPORT ATP-BINDING PROTEIN TAGH"/>
    <property type="match status" value="1"/>
</dbReference>
<sequence length="495" mass="56692">MQNIILLRGQNLSYAKESRRLRKRILSKDETLVMKNVSFTLYRGEVLGVLGEYEALYYLKDMTTGTINPKAGKVKSEAAIAAFDVMDHVHNRHTSVRFLTELFNEYMKPDGVSASLEALEKKVFMKRIWQRRVNTLTRAEIGALLVEAACHIDADVFIFCNMSSHLNEATKTRFKEAVSNFEKQDKGIMLLETDIGLIQEVSNYFIWLSYGQKRYEGSVQKGVSRYNEYLKEKSRVKNTDEEKAFDLKWKRNISEYAHYEYNMQRLSKKQTSLIDRLSIRRLIISFVLLFIVMAASTVIFMDINFTGADQTAEQQAVPALEEDAESFAYGFVSAESLELGGEAVPYMTMVDVVRTGEGSYTVLFNDTEYEVPEDDIIYFNPASLYTETTFEDLLPYAGDSFADSYQFYTLWLAGDAESVTDELNLEVGERSGSVPGFPITYHFRNGRVLSVAFPAEDTEELLDEYDLTNEEQIFRVQDGYMVLDGVNDTWLFVSR</sequence>
<dbReference type="AlphaFoldDB" id="A0A285UFR4"/>
<dbReference type="PROSITE" id="PS50893">
    <property type="entry name" value="ABC_TRANSPORTER_2"/>
    <property type="match status" value="1"/>
</dbReference>
<keyword evidence="1" id="KW-1133">Transmembrane helix</keyword>
<name>A0A285UFR4_9STAP</name>
<gene>
    <name evidence="3" type="ORF">SAMN05878391_0987</name>
</gene>
<evidence type="ECO:0000313" key="3">
    <source>
        <dbReference type="EMBL" id="SOC40527.1"/>
    </source>
</evidence>
<dbReference type="InterPro" id="IPR050683">
    <property type="entry name" value="Bact_Polysacc_Export_ATP-bd"/>
</dbReference>
<evidence type="ECO:0000313" key="4">
    <source>
        <dbReference type="Proteomes" id="UP000219412"/>
    </source>
</evidence>
<feature type="transmembrane region" description="Helical" evidence="1">
    <location>
        <begin position="282"/>
        <end position="301"/>
    </location>
</feature>
<feature type="domain" description="ABC transporter" evidence="2">
    <location>
        <begin position="7"/>
        <end position="235"/>
    </location>
</feature>
<evidence type="ECO:0000259" key="2">
    <source>
        <dbReference type="PROSITE" id="PS50893"/>
    </source>
</evidence>
<keyword evidence="3" id="KW-0067">ATP-binding</keyword>
<dbReference type="InterPro" id="IPR053990">
    <property type="entry name" value="TagH_C"/>
</dbReference>
<keyword evidence="3" id="KW-0547">Nucleotide-binding</keyword>
<dbReference type="PANTHER" id="PTHR46743:SF2">
    <property type="entry name" value="TEICHOIC ACIDS EXPORT ATP-BINDING PROTEIN TAGH"/>
    <property type="match status" value="1"/>
</dbReference>
<dbReference type="OrthoDB" id="2385601at2"/>
<dbReference type="GO" id="GO:0005524">
    <property type="term" value="F:ATP binding"/>
    <property type="evidence" value="ECO:0007669"/>
    <property type="project" value="UniProtKB-KW"/>
</dbReference>
<accession>A0A285UFR4</accession>
<keyword evidence="4" id="KW-1185">Reference proteome</keyword>
<evidence type="ECO:0000256" key="1">
    <source>
        <dbReference type="SAM" id="Phobius"/>
    </source>
</evidence>
<proteinExistence type="predicted"/>
<dbReference type="RefSeq" id="WP_097039751.1">
    <property type="nucleotide sequence ID" value="NZ_OBQF01000002.1"/>
</dbReference>
<dbReference type="EMBL" id="OBQF01000002">
    <property type="protein sequence ID" value="SOC40527.1"/>
    <property type="molecule type" value="Genomic_DNA"/>
</dbReference>
<dbReference type="InterPro" id="IPR003439">
    <property type="entry name" value="ABC_transporter-like_ATP-bd"/>
</dbReference>
<dbReference type="Gene3D" id="3.40.50.300">
    <property type="entry name" value="P-loop containing nucleotide triphosphate hydrolases"/>
    <property type="match status" value="1"/>
</dbReference>
<keyword evidence="1" id="KW-0472">Membrane</keyword>
<dbReference type="InterPro" id="IPR027417">
    <property type="entry name" value="P-loop_NTPase"/>
</dbReference>
<keyword evidence="1" id="KW-0812">Transmembrane</keyword>
<dbReference type="SUPFAM" id="SSF52540">
    <property type="entry name" value="P-loop containing nucleoside triphosphate hydrolases"/>
    <property type="match status" value="1"/>
</dbReference>
<organism evidence="3 4">
    <name type="scientific">Salinicoccus kekensis</name>
    <dbReference type="NCBI Taxonomy" id="714307"/>
    <lineage>
        <taxon>Bacteria</taxon>
        <taxon>Bacillati</taxon>
        <taxon>Bacillota</taxon>
        <taxon>Bacilli</taxon>
        <taxon>Bacillales</taxon>
        <taxon>Staphylococcaceae</taxon>
        <taxon>Salinicoccus</taxon>
    </lineage>
</organism>
<dbReference type="Proteomes" id="UP000219412">
    <property type="component" value="Unassembled WGS sequence"/>
</dbReference>